<dbReference type="RefSeq" id="WP_183541008.1">
    <property type="nucleotide sequence ID" value="NZ_JACHHV010000040.1"/>
</dbReference>
<evidence type="ECO:0000256" key="3">
    <source>
        <dbReference type="ARBA" id="ARBA00010122"/>
    </source>
</evidence>
<comment type="caution">
    <text evidence="15">The sequence shown here is derived from an EMBL/GenBank/DDBJ whole genome shotgun (WGS) entry which is preliminary data.</text>
</comment>
<dbReference type="InterPro" id="IPR005260">
    <property type="entry name" value="Asp_kin_monofn"/>
</dbReference>
<dbReference type="Gene3D" id="3.40.1160.10">
    <property type="entry name" value="Acetylglutamate kinase-like"/>
    <property type="match status" value="1"/>
</dbReference>
<dbReference type="InterPro" id="IPR045865">
    <property type="entry name" value="ACT-like_dom_sf"/>
</dbReference>
<feature type="binding site" evidence="10">
    <location>
        <begin position="217"/>
        <end position="218"/>
    </location>
    <ligand>
        <name>ATP</name>
        <dbReference type="ChEBI" id="CHEBI:30616"/>
    </ligand>
</feature>
<keyword evidence="5 10" id="KW-0547">Nucleotide-binding</keyword>
<evidence type="ECO:0000256" key="9">
    <source>
        <dbReference type="ARBA" id="ARBA00047872"/>
    </source>
</evidence>
<evidence type="ECO:0000259" key="13">
    <source>
        <dbReference type="Pfam" id="PF00696"/>
    </source>
</evidence>
<dbReference type="SUPFAM" id="SSF53633">
    <property type="entry name" value="Carbamate kinase-like"/>
    <property type="match status" value="1"/>
</dbReference>
<proteinExistence type="inferred from homology"/>
<dbReference type="EMBL" id="JACHHV010000040">
    <property type="protein sequence ID" value="MBB5888692.1"/>
    <property type="molecule type" value="Genomic_DNA"/>
</dbReference>
<accession>A0A841CAV4</accession>
<keyword evidence="6 11" id="KW-0418">Kinase</keyword>
<dbReference type="Proteomes" id="UP000562464">
    <property type="component" value="Unassembled WGS sequence"/>
</dbReference>
<evidence type="ECO:0000256" key="11">
    <source>
        <dbReference type="RuleBase" id="RU003448"/>
    </source>
</evidence>
<comment type="pathway">
    <text evidence="12">Amino-acid biosynthesis; L-methionine biosynthesis via de novo pathway; L-homoserine from L-aspartate: step 1/3.</text>
</comment>
<dbReference type="InterPro" id="IPR001048">
    <property type="entry name" value="Asp/Glu/Uridylate_kinase"/>
</dbReference>
<evidence type="ECO:0000256" key="2">
    <source>
        <dbReference type="ARBA" id="ARBA00004766"/>
    </source>
</evidence>
<dbReference type="Pfam" id="PF00696">
    <property type="entry name" value="AA_kinase"/>
    <property type="match status" value="1"/>
</dbReference>
<comment type="pathway">
    <text evidence="2 12">Amino-acid biosynthesis; L-lysine biosynthesis via DAP pathway; (S)-tetrahydrodipicolinate from L-aspartate: step 1/4.</text>
</comment>
<dbReference type="InterPro" id="IPR018042">
    <property type="entry name" value="Aspartate_kinase_CS"/>
</dbReference>
<keyword evidence="8" id="KW-0220">Diaminopimelate biosynthesis</keyword>
<keyword evidence="12" id="KW-0028">Amino-acid biosynthesis</keyword>
<dbReference type="SUPFAM" id="SSF55021">
    <property type="entry name" value="ACT-like"/>
    <property type="match status" value="2"/>
</dbReference>
<evidence type="ECO:0000256" key="5">
    <source>
        <dbReference type="ARBA" id="ARBA00022741"/>
    </source>
</evidence>
<gene>
    <name evidence="15" type="ORF">HNQ37_001605</name>
</gene>
<evidence type="ECO:0000256" key="4">
    <source>
        <dbReference type="ARBA" id="ARBA00022679"/>
    </source>
</evidence>
<evidence type="ECO:0000313" key="16">
    <source>
        <dbReference type="Proteomes" id="UP000562464"/>
    </source>
</evidence>
<evidence type="ECO:0000256" key="7">
    <source>
        <dbReference type="ARBA" id="ARBA00022840"/>
    </source>
</evidence>
<comment type="similarity">
    <text evidence="3 11">Belongs to the aspartokinase family.</text>
</comment>
<evidence type="ECO:0000259" key="14">
    <source>
        <dbReference type="Pfam" id="PF22468"/>
    </source>
</evidence>
<evidence type="ECO:0000256" key="6">
    <source>
        <dbReference type="ARBA" id="ARBA00022777"/>
    </source>
</evidence>
<comment type="function">
    <text evidence="1">Catalyzes the phosphorylation of the beta-carboxyl group of aspartic acid with ATP to yield 4-phospho-L-aspartate, which is involved in the branched biosynthetic pathway leading to the biosynthesis of amino acids threonine, isoleucine and methionine.</text>
</comment>
<comment type="pathway">
    <text evidence="12">Amino-acid biosynthesis; L-threonine biosynthesis; L-threonine from L-aspartate: step 1/5.</text>
</comment>
<dbReference type="Pfam" id="PF22468">
    <property type="entry name" value="ACT_9"/>
    <property type="match status" value="1"/>
</dbReference>
<comment type="catalytic activity">
    <reaction evidence="9 11">
        <text>L-aspartate + ATP = 4-phospho-L-aspartate + ADP</text>
        <dbReference type="Rhea" id="RHEA:23776"/>
        <dbReference type="ChEBI" id="CHEBI:29991"/>
        <dbReference type="ChEBI" id="CHEBI:30616"/>
        <dbReference type="ChEBI" id="CHEBI:57535"/>
        <dbReference type="ChEBI" id="CHEBI:456216"/>
        <dbReference type="EC" id="2.7.2.4"/>
    </reaction>
</comment>
<evidence type="ECO:0000256" key="8">
    <source>
        <dbReference type="ARBA" id="ARBA00022915"/>
    </source>
</evidence>
<feature type="domain" description="Aspartate/glutamate/uridylate kinase" evidence="13">
    <location>
        <begin position="3"/>
        <end position="274"/>
    </location>
</feature>
<dbReference type="EC" id="2.7.2.4" evidence="11"/>
<dbReference type="UniPathway" id="UPA00034">
    <property type="reaction ID" value="UER00015"/>
</dbReference>
<evidence type="ECO:0000256" key="12">
    <source>
        <dbReference type="RuleBase" id="RU004249"/>
    </source>
</evidence>
<dbReference type="GO" id="GO:0009090">
    <property type="term" value="P:homoserine biosynthetic process"/>
    <property type="evidence" value="ECO:0007669"/>
    <property type="project" value="TreeGrafter"/>
</dbReference>
<evidence type="ECO:0000313" key="15">
    <source>
        <dbReference type="EMBL" id="MBB5888692.1"/>
    </source>
</evidence>
<feature type="binding site" evidence="10">
    <location>
        <position position="118"/>
    </location>
    <ligand>
        <name>substrate</name>
    </ligand>
</feature>
<dbReference type="InterPro" id="IPR001341">
    <property type="entry name" value="Asp_kinase"/>
</dbReference>
<dbReference type="PROSITE" id="PS00324">
    <property type="entry name" value="ASPARTOKINASE"/>
    <property type="match status" value="1"/>
</dbReference>
<dbReference type="GO" id="GO:0005524">
    <property type="term" value="F:ATP binding"/>
    <property type="evidence" value="ECO:0007669"/>
    <property type="project" value="UniProtKB-KW"/>
</dbReference>
<name>A0A841CAV4_9LACT</name>
<sequence>MKLAKFGGSSLASGEQIRKVFGIVKSDPLRKIVVVSAPGKRFESDIKVTDLLDAYYQDYKNGKNLVPIQTTLLDRFEEICDELELSELKQFLSEKVISLALLNLHNRFVYDKFLSTGEECSALIVSSYFKKNGLNAKFLSPKDAGILVSSDPCEAKLLPIAYNKIAGLVKYPEILIIPGFYGATLNGEVCTFSRGGSDITGAILAAGVKAEMYENFTDVDGIYSVNPNVVENPVIIEEVTYREMRELSFAGFSVLHEEALIPAARAGVPMLLKNTNHPELPGTQIVPNWTIDMPVVGIASSRGYVIIKITKYMLYRDISFGRRFFEILEKLGIRFEAITTGIDDMSILVRDKYLSAPIQEALSDDLKEILQVDDIVIVKNLAVVTAVSEEIRQQTHITGRATLALARKNIKIETLMQGASEVSLLFIVKEEVENETVRSLYEEFFED</sequence>
<dbReference type="GO" id="GO:0009089">
    <property type="term" value="P:lysine biosynthetic process via diaminopimelate"/>
    <property type="evidence" value="ECO:0007669"/>
    <property type="project" value="UniProtKB-UniPathway"/>
</dbReference>
<evidence type="ECO:0000256" key="1">
    <source>
        <dbReference type="ARBA" id="ARBA00003121"/>
    </source>
</evidence>
<dbReference type="UniPathway" id="UPA00050">
    <property type="reaction ID" value="UER00461"/>
</dbReference>
<dbReference type="Gene3D" id="3.30.2130.10">
    <property type="entry name" value="VC0802-like"/>
    <property type="match status" value="1"/>
</dbReference>
<keyword evidence="4 11" id="KW-0808">Transferase</keyword>
<dbReference type="GO" id="GO:0005829">
    <property type="term" value="C:cytosol"/>
    <property type="evidence" value="ECO:0007669"/>
    <property type="project" value="TreeGrafter"/>
</dbReference>
<dbReference type="PANTHER" id="PTHR21499:SF67">
    <property type="entry name" value="ASPARTOKINASE 3"/>
    <property type="match status" value="1"/>
</dbReference>
<dbReference type="GO" id="GO:0009088">
    <property type="term" value="P:threonine biosynthetic process"/>
    <property type="evidence" value="ECO:0007669"/>
    <property type="project" value="UniProtKB-UniPathway"/>
</dbReference>
<dbReference type="InterPro" id="IPR036393">
    <property type="entry name" value="AceGlu_kinase-like_sf"/>
</dbReference>
<dbReference type="GO" id="GO:0004072">
    <property type="term" value="F:aspartate kinase activity"/>
    <property type="evidence" value="ECO:0007669"/>
    <property type="project" value="UniProtKB-EC"/>
</dbReference>
<dbReference type="NCBIfam" id="TIGR00657">
    <property type="entry name" value="asp_kinases"/>
    <property type="match status" value="1"/>
</dbReference>
<dbReference type="PIRSF" id="PIRSF000726">
    <property type="entry name" value="Asp_kin"/>
    <property type="match status" value="1"/>
</dbReference>
<keyword evidence="16" id="KW-1185">Reference proteome</keyword>
<dbReference type="GO" id="GO:0019877">
    <property type="term" value="P:diaminopimelate biosynthetic process"/>
    <property type="evidence" value="ECO:0007669"/>
    <property type="project" value="UniProtKB-KW"/>
</dbReference>
<dbReference type="InterPro" id="IPR054352">
    <property type="entry name" value="ACT_Aspartokinase"/>
</dbReference>
<organism evidence="15 16">
    <name type="scientific">Lactovum miscens</name>
    <dbReference type="NCBI Taxonomy" id="190387"/>
    <lineage>
        <taxon>Bacteria</taxon>
        <taxon>Bacillati</taxon>
        <taxon>Bacillota</taxon>
        <taxon>Bacilli</taxon>
        <taxon>Lactobacillales</taxon>
        <taxon>Streptococcaceae</taxon>
        <taxon>Lactovum</taxon>
    </lineage>
</organism>
<dbReference type="UniPathway" id="UPA00051">
    <property type="reaction ID" value="UER00462"/>
</dbReference>
<feature type="domain" description="Aspartokinase ACT" evidence="14">
    <location>
        <begin position="384"/>
        <end position="444"/>
    </location>
</feature>
<feature type="binding site" evidence="10">
    <location>
        <position position="49"/>
    </location>
    <ligand>
        <name>substrate</name>
    </ligand>
</feature>
<keyword evidence="7 10" id="KW-0067">ATP-binding</keyword>
<reference evidence="15 16" key="1">
    <citation type="submission" date="2020-08" db="EMBL/GenBank/DDBJ databases">
        <title>Genomic Encyclopedia of Type Strains, Phase IV (KMG-IV): sequencing the most valuable type-strain genomes for metagenomic binning, comparative biology and taxonomic classification.</title>
        <authorList>
            <person name="Goeker M."/>
        </authorList>
    </citation>
    <scope>NUCLEOTIDE SEQUENCE [LARGE SCALE GENOMIC DNA]</scope>
    <source>
        <strain evidence="15 16">DSM 14925</strain>
    </source>
</reference>
<feature type="binding site" evidence="10">
    <location>
        <position position="223"/>
    </location>
    <ligand>
        <name>ATP</name>
        <dbReference type="ChEBI" id="CHEBI:30616"/>
    </ligand>
</feature>
<protein>
    <recommendedName>
        <fullName evidence="11">Aspartokinase</fullName>
        <ecNumber evidence="11">2.7.2.4</ecNumber>
    </recommendedName>
</protein>
<feature type="binding site" evidence="10">
    <location>
        <begin position="5"/>
        <end position="8"/>
    </location>
    <ligand>
        <name>ATP</name>
        <dbReference type="ChEBI" id="CHEBI:30616"/>
    </ligand>
</feature>
<dbReference type="AlphaFoldDB" id="A0A841CAV4"/>
<dbReference type="FunFam" id="3.40.1160.10:FF:000027">
    <property type="entry name" value="Aspartokinase"/>
    <property type="match status" value="1"/>
</dbReference>
<dbReference type="PANTHER" id="PTHR21499">
    <property type="entry name" value="ASPARTATE KINASE"/>
    <property type="match status" value="1"/>
</dbReference>
<dbReference type="NCBIfam" id="NF006540">
    <property type="entry name" value="PRK09034.1"/>
    <property type="match status" value="1"/>
</dbReference>
<evidence type="ECO:0000256" key="10">
    <source>
        <dbReference type="PIRSR" id="PIRSR000726-1"/>
    </source>
</evidence>